<dbReference type="GO" id="GO:0030488">
    <property type="term" value="P:tRNA methylation"/>
    <property type="evidence" value="ECO:0007669"/>
    <property type="project" value="TreeGrafter"/>
</dbReference>
<evidence type="ECO:0000313" key="3">
    <source>
        <dbReference type="EMBL" id="THJ36217.1"/>
    </source>
</evidence>
<accession>A0A4S5BTL6</accession>
<dbReference type="GO" id="GO:0005525">
    <property type="term" value="F:GTP binding"/>
    <property type="evidence" value="ECO:0007669"/>
    <property type="project" value="InterPro"/>
</dbReference>
<dbReference type="EMBL" id="SSWX01000002">
    <property type="protein sequence ID" value="THJ36217.1"/>
    <property type="molecule type" value="Genomic_DNA"/>
</dbReference>
<dbReference type="PANTHER" id="PTHR42714">
    <property type="entry name" value="TRNA MODIFICATION GTPASE GTPBP3"/>
    <property type="match status" value="1"/>
</dbReference>
<proteinExistence type="predicted"/>
<dbReference type="InterPro" id="IPR006073">
    <property type="entry name" value="GTP-bd"/>
</dbReference>
<dbReference type="PANTHER" id="PTHR42714:SF2">
    <property type="entry name" value="TRNA MODIFICATION GTPASE GTPBP3, MITOCHONDRIAL"/>
    <property type="match status" value="1"/>
</dbReference>
<evidence type="ECO:0000259" key="2">
    <source>
        <dbReference type="Pfam" id="PF01926"/>
    </source>
</evidence>
<keyword evidence="4" id="KW-1185">Reference proteome</keyword>
<comment type="caution">
    <text evidence="3">The sequence shown here is derived from an EMBL/GenBank/DDBJ whole genome shotgun (WGS) entry which is preliminary data.</text>
</comment>
<dbReference type="InterPro" id="IPR027417">
    <property type="entry name" value="P-loop_NTPase"/>
</dbReference>
<dbReference type="OrthoDB" id="7230468at2"/>
<protein>
    <recommendedName>
        <fullName evidence="2">G domain-containing protein</fullName>
    </recommendedName>
</protein>
<sequence length="550" mass="60555">MDCLSQQANAPAAAPHLSKPIQDQLWDWQTQLHTTLVSQAPDSGALQAGSTLAAQLEKLLQTAQQSPATWHSAWAEAQATRQLAASFDAPLMLLVFGKFNAGKSSLCNFLARRWAAQGWSCRYFYFEQGRLIHSEQPLAEGATETTARMQGVVLGEQLVLLDTPGLHSVTPENAELTQRFTDSADAVLWLTSSTAPGQVQELDALVRELQRHKPLLPVITRSDVVDEDEIDGRICTVLCNKTPDRRAMQEQDVAQRTHAKLQQLGVSCDLLRPPVSISVHMAQTSAGDSVHALQEAGFGAWFAALHALAEPAQAYKQRKSAEVLLHHMQEQVLAPLQEQVRLPLLQWMDALDAETERIAHLPETIARTLWRQLMPQVAQWIAQTDAAPAPQALGSDAHAVQQHMPAARAEHTQQVCSQLQQALQSQLLGLWQTHSQPWRCAISAPPLLPQESLAIVQRQAASAPNWAEALYGQLGQLLQSQLHHPDWLSDWLSPLGQTATQMQERSAQWLARLDAQRDALTDLAQQLRAPQPPAHNRDALSHEPLAAPAA</sequence>
<dbReference type="Proteomes" id="UP000306236">
    <property type="component" value="Unassembled WGS sequence"/>
</dbReference>
<feature type="region of interest" description="Disordered" evidence="1">
    <location>
        <begin position="528"/>
        <end position="550"/>
    </location>
</feature>
<reference evidence="3 4" key="1">
    <citation type="submission" date="2019-04" db="EMBL/GenBank/DDBJ databases">
        <title>Lampropedia sp YIM MLB12 draf genome.</title>
        <authorList>
            <person name="Wang Y.-X."/>
        </authorList>
    </citation>
    <scope>NUCLEOTIDE SEQUENCE [LARGE SCALE GENOMIC DNA]</scope>
    <source>
        <strain evidence="3 4">YIM MLB12</strain>
    </source>
</reference>
<dbReference type="Pfam" id="PF01926">
    <property type="entry name" value="MMR_HSR1"/>
    <property type="match status" value="1"/>
</dbReference>
<dbReference type="GO" id="GO:0002098">
    <property type="term" value="P:tRNA wobble uridine modification"/>
    <property type="evidence" value="ECO:0007669"/>
    <property type="project" value="TreeGrafter"/>
</dbReference>
<dbReference type="AlphaFoldDB" id="A0A4S5BTL6"/>
<gene>
    <name evidence="3" type="ORF">E8K88_02040</name>
</gene>
<dbReference type="SUPFAM" id="SSF52540">
    <property type="entry name" value="P-loop containing nucleoside triphosphate hydrolases"/>
    <property type="match status" value="1"/>
</dbReference>
<evidence type="ECO:0000256" key="1">
    <source>
        <dbReference type="SAM" id="MobiDB-lite"/>
    </source>
</evidence>
<evidence type="ECO:0000313" key="4">
    <source>
        <dbReference type="Proteomes" id="UP000306236"/>
    </source>
</evidence>
<feature type="domain" description="G" evidence="2">
    <location>
        <begin position="94"/>
        <end position="220"/>
    </location>
</feature>
<organism evidence="3 4">
    <name type="scientific">Lampropedia aestuarii</name>
    <dbReference type="NCBI Taxonomy" id="2562762"/>
    <lineage>
        <taxon>Bacteria</taxon>
        <taxon>Pseudomonadati</taxon>
        <taxon>Pseudomonadota</taxon>
        <taxon>Betaproteobacteria</taxon>
        <taxon>Burkholderiales</taxon>
        <taxon>Comamonadaceae</taxon>
        <taxon>Lampropedia</taxon>
    </lineage>
</organism>
<name>A0A4S5BTL6_9BURK</name>
<dbReference type="GO" id="GO:0005829">
    <property type="term" value="C:cytosol"/>
    <property type="evidence" value="ECO:0007669"/>
    <property type="project" value="TreeGrafter"/>
</dbReference>
<dbReference type="Gene3D" id="3.40.50.300">
    <property type="entry name" value="P-loop containing nucleotide triphosphate hydrolases"/>
    <property type="match status" value="1"/>
</dbReference>